<dbReference type="InterPro" id="IPR015943">
    <property type="entry name" value="WD40/YVTN_repeat-like_dom_sf"/>
</dbReference>
<dbReference type="EMBL" id="CZPT02001381">
    <property type="protein sequence ID" value="SCU70195.1"/>
    <property type="molecule type" value="Genomic_DNA"/>
</dbReference>
<keyword evidence="2" id="KW-0677">Repeat</keyword>
<dbReference type="SUPFAM" id="SSF50978">
    <property type="entry name" value="WD40 repeat-like"/>
    <property type="match status" value="1"/>
</dbReference>
<proteinExistence type="predicted"/>
<keyword evidence="1" id="KW-0853">WD repeat</keyword>
<organism evidence="3 4">
    <name type="scientific">Trypanosoma equiperdum</name>
    <dbReference type="NCBI Taxonomy" id="5694"/>
    <lineage>
        <taxon>Eukaryota</taxon>
        <taxon>Discoba</taxon>
        <taxon>Euglenozoa</taxon>
        <taxon>Kinetoplastea</taxon>
        <taxon>Metakinetoplastina</taxon>
        <taxon>Trypanosomatida</taxon>
        <taxon>Trypanosomatidae</taxon>
        <taxon>Trypanosoma</taxon>
    </lineage>
</organism>
<dbReference type="InterPro" id="IPR001680">
    <property type="entry name" value="WD40_rpt"/>
</dbReference>
<dbReference type="PANTHER" id="PTHR22889:SF0">
    <property type="entry name" value="WD REPEAT-CONTAINING PROTEIN 89"/>
    <property type="match status" value="1"/>
</dbReference>
<dbReference type="InterPro" id="IPR039328">
    <property type="entry name" value="WDR89"/>
</dbReference>
<dbReference type="VEuPathDB" id="TriTrypDB:TEOVI_000176800"/>
<dbReference type="InterPro" id="IPR036322">
    <property type="entry name" value="WD40_repeat_dom_sf"/>
</dbReference>
<dbReference type="Proteomes" id="UP000195570">
    <property type="component" value="Unassembled WGS sequence"/>
</dbReference>
<evidence type="ECO:0000313" key="4">
    <source>
        <dbReference type="Proteomes" id="UP000195570"/>
    </source>
</evidence>
<comment type="caution">
    <text evidence="3">The sequence shown here is derived from an EMBL/GenBank/DDBJ whole genome shotgun (WGS) entry which is preliminary data.</text>
</comment>
<keyword evidence="4" id="KW-1185">Reference proteome</keyword>
<gene>
    <name evidence="3" type="ORF">TEOVI_000176800</name>
</gene>
<dbReference type="SMART" id="SM00320">
    <property type="entry name" value="WD40"/>
    <property type="match status" value="3"/>
</dbReference>
<dbReference type="GeneID" id="92375708"/>
<dbReference type="PANTHER" id="PTHR22889">
    <property type="entry name" value="WD REPEAT-CONTAINING PROTEIN 89"/>
    <property type="match status" value="1"/>
</dbReference>
<evidence type="ECO:0000256" key="2">
    <source>
        <dbReference type="ARBA" id="ARBA00022737"/>
    </source>
</evidence>
<evidence type="ECO:0000256" key="1">
    <source>
        <dbReference type="ARBA" id="ARBA00022574"/>
    </source>
</evidence>
<evidence type="ECO:0000313" key="3">
    <source>
        <dbReference type="EMBL" id="SCU70195.1"/>
    </source>
</evidence>
<dbReference type="Gene3D" id="2.130.10.10">
    <property type="entry name" value="YVTN repeat-like/Quinoprotein amine dehydrogenase"/>
    <property type="match status" value="1"/>
</dbReference>
<dbReference type="SMR" id="A0A1G4ID26"/>
<reference evidence="3" key="1">
    <citation type="submission" date="2016-09" db="EMBL/GenBank/DDBJ databases">
        <authorList>
            <person name="Hebert L."/>
            <person name="Moumen B."/>
        </authorList>
    </citation>
    <scope>NUCLEOTIDE SEQUENCE [LARGE SCALE GENOMIC DNA]</scope>
    <source>
        <strain evidence="3">OVI</strain>
    </source>
</reference>
<sequence length="357" mass="38374">MQVHHSVRISDQEGVYALDGCLCTGSGSVALCLSLSNQTIQCYDACTASALCTIRGHTCTIRDVTSSPTQPHVLYSAQEDTGVMVSDIRQQSPAHFLSEYCGTGATGGAVATSPNGDDIAVAVNGDIHIVDTRTWNTKRIIGTMHLDEITRVRFISESVYCSAGEDQMINFIDSSPVVKENDMLLQALSCGEVATKMNAFPEHATLGIVGSCENAYTFPYVLQQQEVRYERPDDATYCVDICSLRGRLYLVTGVRDEDGNAGPLSVMDVATRERVALPQFHKEISRVAIGVEDCLITGGEDNVLAFWREGPVSGGGNVELTGAASSCTSVGHPPQKLKPLPRGSRTQKFVPYIKGAS</sequence>
<dbReference type="AlphaFoldDB" id="A0A1G4ID26"/>
<protein>
    <submittedName>
        <fullName evidence="3">WD domain, G-beta repeat, putative</fullName>
    </submittedName>
</protein>
<name>A0A1G4ID26_TRYEQ</name>
<accession>A0A1G4ID26</accession>
<dbReference type="RefSeq" id="XP_067081050.1">
    <property type="nucleotide sequence ID" value="XM_067224949.1"/>
</dbReference>